<sequence>MPSRISSAARRLAAALALAAVVTLGVSVAAPTDAASAASGSTRTYSVEHQTAATGAVTASDRQRTGRLYIAPRYIDRGYAGGTLGAAIDVCNSYDLGNQCLKYVLPLLRGNLAKDDDCQTYGMDAVIPSIQLSRCRKG</sequence>
<proteinExistence type="predicted"/>
<reference evidence="1 2" key="1">
    <citation type="journal article" date="2020" name="Mol. Plant Pathol.">
        <title>Plasmid composition and the chpG gene determine the virulence level of Clavibacter capsici natural isolates in pepper.</title>
        <authorList>
            <person name="Hwang I.S."/>
            <person name="Lee H.M."/>
            <person name="Oh E.J."/>
            <person name="Lee S."/>
            <person name="Heu S."/>
            <person name="Oh C.S."/>
        </authorList>
    </citation>
    <scope>NUCLEOTIDE SEQUENCE [LARGE SCALE GENOMIC DNA]</scope>
    <source>
        <strain evidence="1 2">1101</strain>
    </source>
</reference>
<accession>A0A0M5JQ65</accession>
<name>A0A0M5JQ65_9MICO</name>
<organism evidence="1 2">
    <name type="scientific">Clavibacter capsici</name>
    <dbReference type="NCBI Taxonomy" id="1874630"/>
    <lineage>
        <taxon>Bacteria</taxon>
        <taxon>Bacillati</taxon>
        <taxon>Actinomycetota</taxon>
        <taxon>Actinomycetes</taxon>
        <taxon>Micrococcales</taxon>
        <taxon>Microbacteriaceae</taxon>
        <taxon>Clavibacter</taxon>
    </lineage>
</organism>
<dbReference type="EMBL" id="CP048049">
    <property type="protein sequence ID" value="QIS45434.1"/>
    <property type="molecule type" value="Genomic_DNA"/>
</dbReference>
<keyword evidence="2" id="KW-1185">Reference proteome</keyword>
<dbReference type="RefSeq" id="WP_053774882.1">
    <property type="nucleotide sequence ID" value="NZ_CP012573.1"/>
</dbReference>
<dbReference type="Proteomes" id="UP000503164">
    <property type="component" value="Chromosome"/>
</dbReference>
<evidence type="ECO:0000313" key="2">
    <source>
        <dbReference type="Proteomes" id="UP000503164"/>
    </source>
</evidence>
<protein>
    <submittedName>
        <fullName evidence="1">Uncharacterized protein</fullName>
    </submittedName>
</protein>
<evidence type="ECO:0000313" key="1">
    <source>
        <dbReference type="EMBL" id="QIS45434.1"/>
    </source>
</evidence>
<gene>
    <name evidence="1" type="ORF">GW570_10225</name>
</gene>
<dbReference type="AlphaFoldDB" id="A0A0M5JQ65"/>
<dbReference type="KEGG" id="ccap:AES38_10255"/>